<evidence type="ECO:0000256" key="1">
    <source>
        <dbReference type="SAM" id="MobiDB-lite"/>
    </source>
</evidence>
<feature type="transmembrane region" description="Helical" evidence="2">
    <location>
        <begin position="33"/>
        <end position="54"/>
    </location>
</feature>
<evidence type="ECO:0000313" key="4">
    <source>
        <dbReference type="Proteomes" id="UP000677152"/>
    </source>
</evidence>
<reference evidence="3" key="1">
    <citation type="submission" date="2021-04" db="EMBL/GenBank/DDBJ databases">
        <title>Genomic sequence of Actinosynnema pretiosum subsp. pretiosum ATCC 31280 (C-14919).</title>
        <authorList>
            <person name="Bai L."/>
            <person name="Wang X."/>
            <person name="Xiao Y."/>
        </authorList>
    </citation>
    <scope>NUCLEOTIDE SEQUENCE</scope>
    <source>
        <strain evidence="3">ATCC 31280</strain>
    </source>
</reference>
<feature type="transmembrane region" description="Helical" evidence="2">
    <location>
        <begin position="60"/>
        <end position="79"/>
    </location>
</feature>
<keyword evidence="2" id="KW-0812">Transmembrane</keyword>
<feature type="compositionally biased region" description="Basic and acidic residues" evidence="1">
    <location>
        <begin position="90"/>
        <end position="102"/>
    </location>
</feature>
<dbReference type="EMBL" id="CP073249">
    <property type="protein sequence ID" value="QUF07454.1"/>
    <property type="molecule type" value="Genomic_DNA"/>
</dbReference>
<evidence type="ECO:0000256" key="2">
    <source>
        <dbReference type="SAM" id="Phobius"/>
    </source>
</evidence>
<evidence type="ECO:0000313" key="3">
    <source>
        <dbReference type="EMBL" id="QUF07454.1"/>
    </source>
</evidence>
<sequence length="115" mass="11962">MTSDPDPNRPQTAGRGLAAQAPKSGKPAWKEPALVLAATTAAALLFGVLVPSYRAGGFEVSTGPIITVAIAATIFWGVYGRGGVRAHRESKEAALQEVRAQRSPDAGHNAPPRHP</sequence>
<gene>
    <name evidence="3" type="ORF">KCV87_16360</name>
</gene>
<feature type="region of interest" description="Disordered" evidence="1">
    <location>
        <begin position="1"/>
        <end position="28"/>
    </location>
</feature>
<keyword evidence="2" id="KW-1133">Transmembrane helix</keyword>
<keyword evidence="2" id="KW-0472">Membrane</keyword>
<organism evidence="3 4">
    <name type="scientific">Actinosynnema pretiosum subsp. pretiosum</name>
    <dbReference type="NCBI Taxonomy" id="103721"/>
    <lineage>
        <taxon>Bacteria</taxon>
        <taxon>Bacillati</taxon>
        <taxon>Actinomycetota</taxon>
        <taxon>Actinomycetes</taxon>
        <taxon>Pseudonocardiales</taxon>
        <taxon>Pseudonocardiaceae</taxon>
        <taxon>Actinosynnema</taxon>
    </lineage>
</organism>
<dbReference type="AlphaFoldDB" id="A0AA45LBW2"/>
<dbReference type="Proteomes" id="UP000677152">
    <property type="component" value="Chromosome"/>
</dbReference>
<accession>A0AA45LBW2</accession>
<proteinExistence type="predicted"/>
<feature type="compositionally biased region" description="Polar residues" evidence="1">
    <location>
        <begin position="1"/>
        <end position="11"/>
    </location>
</feature>
<name>A0AA45LBW2_9PSEU</name>
<feature type="region of interest" description="Disordered" evidence="1">
    <location>
        <begin position="90"/>
        <end position="115"/>
    </location>
</feature>
<protein>
    <submittedName>
        <fullName evidence="3">Uncharacterized protein</fullName>
    </submittedName>
</protein>